<reference evidence="3 4" key="1">
    <citation type="submission" date="2020-10" db="EMBL/GenBank/DDBJ databases">
        <authorList>
            <person name="Peeters C."/>
        </authorList>
    </citation>
    <scope>NUCLEOTIDE SEQUENCE [LARGE SCALE GENOMIC DNA]</scope>
    <source>
        <strain evidence="3 4">LMG 28140</strain>
    </source>
</reference>
<protein>
    <recommendedName>
        <fullName evidence="5">Lipoprotein</fullName>
    </recommendedName>
</protein>
<dbReference type="RefSeq" id="WP_201642244.1">
    <property type="nucleotide sequence ID" value="NZ_CAJHCP010000004.1"/>
</dbReference>
<gene>
    <name evidence="3" type="ORF">LMG28140_02145</name>
</gene>
<keyword evidence="2" id="KW-0732">Signal</keyword>
<feature type="compositionally biased region" description="Low complexity" evidence="1">
    <location>
        <begin position="52"/>
        <end position="62"/>
    </location>
</feature>
<feature type="region of interest" description="Disordered" evidence="1">
    <location>
        <begin position="22"/>
        <end position="81"/>
    </location>
</feature>
<dbReference type="Proteomes" id="UP000598032">
    <property type="component" value="Unassembled WGS sequence"/>
</dbReference>
<accession>A0ABM8NJP6</accession>
<feature type="chain" id="PRO_5046687954" description="Lipoprotein" evidence="2">
    <location>
        <begin position="21"/>
        <end position="278"/>
    </location>
</feature>
<organism evidence="3 4">
    <name type="scientific">Paraburkholderia metrosideri</name>
    <dbReference type="NCBI Taxonomy" id="580937"/>
    <lineage>
        <taxon>Bacteria</taxon>
        <taxon>Pseudomonadati</taxon>
        <taxon>Pseudomonadota</taxon>
        <taxon>Betaproteobacteria</taxon>
        <taxon>Burkholderiales</taxon>
        <taxon>Burkholderiaceae</taxon>
        <taxon>Paraburkholderia</taxon>
    </lineage>
</organism>
<proteinExistence type="predicted"/>
<name>A0ABM8NJP6_9BURK</name>
<evidence type="ECO:0000256" key="2">
    <source>
        <dbReference type="SAM" id="SignalP"/>
    </source>
</evidence>
<evidence type="ECO:0008006" key="5">
    <source>
        <dbReference type="Google" id="ProtNLM"/>
    </source>
</evidence>
<comment type="caution">
    <text evidence="3">The sequence shown here is derived from an EMBL/GenBank/DDBJ whole genome shotgun (WGS) entry which is preliminary data.</text>
</comment>
<dbReference type="EMBL" id="CAJHCP010000004">
    <property type="protein sequence ID" value="CAD6528547.1"/>
    <property type="molecule type" value="Genomic_DNA"/>
</dbReference>
<evidence type="ECO:0000313" key="4">
    <source>
        <dbReference type="Proteomes" id="UP000598032"/>
    </source>
</evidence>
<sequence>MNAKLSALCLLAVATLAACGQHQSDTPSTSSAASAPATAPASDVKSGKNSDAAKAFADAQKATETAQPKADPGVPVANYTTVDQSDGGTWLTYVAVSRATPQPGDDELLGMFSPRYFNEPDVFKKHDLVATELPPVKSNLQRYANQAYYAMPFGDPTGTSLNMNFFFQSGYDFTTKSFQMSSGQCWNMVYTNRQNVALDLTKTGNNLCQLPVQDEAVAKQIEQLRAANKLSARGLVYFHVDGIQNGNRVLATATHLHIDLYDAPAWDKRGKVFASFDL</sequence>
<keyword evidence="4" id="KW-1185">Reference proteome</keyword>
<evidence type="ECO:0000313" key="3">
    <source>
        <dbReference type="EMBL" id="CAD6528547.1"/>
    </source>
</evidence>
<evidence type="ECO:0000256" key="1">
    <source>
        <dbReference type="SAM" id="MobiDB-lite"/>
    </source>
</evidence>
<dbReference type="PROSITE" id="PS51257">
    <property type="entry name" value="PROKAR_LIPOPROTEIN"/>
    <property type="match status" value="1"/>
</dbReference>
<feature type="signal peptide" evidence="2">
    <location>
        <begin position="1"/>
        <end position="20"/>
    </location>
</feature>
<feature type="compositionally biased region" description="Low complexity" evidence="1">
    <location>
        <begin position="22"/>
        <end position="43"/>
    </location>
</feature>